<gene>
    <name evidence="3" type="ORF">K402DRAFT_417988</name>
</gene>
<dbReference type="Proteomes" id="UP000800041">
    <property type="component" value="Unassembled WGS sequence"/>
</dbReference>
<evidence type="ECO:0000313" key="3">
    <source>
        <dbReference type="EMBL" id="KAF1989870.1"/>
    </source>
</evidence>
<dbReference type="EMBL" id="ML977143">
    <property type="protein sequence ID" value="KAF1989870.1"/>
    <property type="molecule type" value="Genomic_DNA"/>
</dbReference>
<keyword evidence="4" id="KW-1185">Reference proteome</keyword>
<accession>A0A6G1HA19</accession>
<evidence type="ECO:0000313" key="4">
    <source>
        <dbReference type="Proteomes" id="UP000800041"/>
    </source>
</evidence>
<feature type="region of interest" description="Disordered" evidence="1">
    <location>
        <begin position="76"/>
        <end position="101"/>
    </location>
</feature>
<dbReference type="AlphaFoldDB" id="A0A6G1HA19"/>
<feature type="chain" id="PRO_5026284260" evidence="2">
    <location>
        <begin position="18"/>
        <end position="163"/>
    </location>
</feature>
<organism evidence="3 4">
    <name type="scientific">Aulographum hederae CBS 113979</name>
    <dbReference type="NCBI Taxonomy" id="1176131"/>
    <lineage>
        <taxon>Eukaryota</taxon>
        <taxon>Fungi</taxon>
        <taxon>Dikarya</taxon>
        <taxon>Ascomycota</taxon>
        <taxon>Pezizomycotina</taxon>
        <taxon>Dothideomycetes</taxon>
        <taxon>Pleosporomycetidae</taxon>
        <taxon>Aulographales</taxon>
        <taxon>Aulographaceae</taxon>
    </lineage>
</organism>
<sequence>MVSSIILLVGIAGFAYAAPITNNKRDDGPGTIVTPIDGGISWFGPIDTGITVTPAFPGNPHWPYHGSGSGGITTTTTTTDSGGSVDSTTTFESAGKEKRDAEAQGLILSPTDGGSGTVGLELTDSTIVITPAPPFDGHDYENSGVTIDTGGSMGSTITVATSG</sequence>
<feature type="compositionally biased region" description="Low complexity" evidence="1">
    <location>
        <begin position="76"/>
        <end position="90"/>
    </location>
</feature>
<proteinExistence type="predicted"/>
<feature type="signal peptide" evidence="2">
    <location>
        <begin position="1"/>
        <end position="17"/>
    </location>
</feature>
<evidence type="ECO:0000256" key="1">
    <source>
        <dbReference type="SAM" id="MobiDB-lite"/>
    </source>
</evidence>
<keyword evidence="2" id="KW-0732">Signal</keyword>
<reference evidence="3" key="1">
    <citation type="journal article" date="2020" name="Stud. Mycol.">
        <title>101 Dothideomycetes genomes: a test case for predicting lifestyles and emergence of pathogens.</title>
        <authorList>
            <person name="Haridas S."/>
            <person name="Albert R."/>
            <person name="Binder M."/>
            <person name="Bloem J."/>
            <person name="Labutti K."/>
            <person name="Salamov A."/>
            <person name="Andreopoulos B."/>
            <person name="Baker S."/>
            <person name="Barry K."/>
            <person name="Bills G."/>
            <person name="Bluhm B."/>
            <person name="Cannon C."/>
            <person name="Castanera R."/>
            <person name="Culley D."/>
            <person name="Daum C."/>
            <person name="Ezra D."/>
            <person name="Gonzalez J."/>
            <person name="Henrissat B."/>
            <person name="Kuo A."/>
            <person name="Liang C."/>
            <person name="Lipzen A."/>
            <person name="Lutzoni F."/>
            <person name="Magnuson J."/>
            <person name="Mondo S."/>
            <person name="Nolan M."/>
            <person name="Ohm R."/>
            <person name="Pangilinan J."/>
            <person name="Park H.-J."/>
            <person name="Ramirez L."/>
            <person name="Alfaro M."/>
            <person name="Sun H."/>
            <person name="Tritt A."/>
            <person name="Yoshinaga Y."/>
            <person name="Zwiers L.-H."/>
            <person name="Turgeon B."/>
            <person name="Goodwin S."/>
            <person name="Spatafora J."/>
            <person name="Crous P."/>
            <person name="Grigoriev I."/>
        </authorList>
    </citation>
    <scope>NUCLEOTIDE SEQUENCE</scope>
    <source>
        <strain evidence="3">CBS 113979</strain>
    </source>
</reference>
<name>A0A6G1HA19_9PEZI</name>
<evidence type="ECO:0000256" key="2">
    <source>
        <dbReference type="SAM" id="SignalP"/>
    </source>
</evidence>
<protein>
    <submittedName>
        <fullName evidence="3">Uncharacterized protein</fullName>
    </submittedName>
</protein>